<dbReference type="PANTHER" id="PTHR23346:SF7">
    <property type="entry name" value="STALLED RIBOSOME SENSOR GCN1"/>
    <property type="match status" value="1"/>
</dbReference>
<dbReference type="GO" id="GO:0006417">
    <property type="term" value="P:regulation of translation"/>
    <property type="evidence" value="ECO:0007669"/>
    <property type="project" value="TreeGrafter"/>
</dbReference>
<dbReference type="SUPFAM" id="SSF48371">
    <property type="entry name" value="ARM repeat"/>
    <property type="match status" value="1"/>
</dbReference>
<feature type="non-terminal residue" evidence="2">
    <location>
        <position position="90"/>
    </location>
</feature>
<dbReference type="Proteomes" id="UP000824469">
    <property type="component" value="Unassembled WGS sequence"/>
</dbReference>
<evidence type="ECO:0000256" key="1">
    <source>
        <dbReference type="ARBA" id="ARBA00022737"/>
    </source>
</evidence>
<gene>
    <name evidence="2" type="ORF">KI387_034254</name>
</gene>
<accession>A0AA38C4S3</accession>
<dbReference type="GO" id="GO:0005829">
    <property type="term" value="C:cytosol"/>
    <property type="evidence" value="ECO:0007669"/>
    <property type="project" value="TreeGrafter"/>
</dbReference>
<organism evidence="2 3">
    <name type="scientific">Taxus chinensis</name>
    <name type="common">Chinese yew</name>
    <name type="synonym">Taxus wallichiana var. chinensis</name>
    <dbReference type="NCBI Taxonomy" id="29808"/>
    <lineage>
        <taxon>Eukaryota</taxon>
        <taxon>Viridiplantae</taxon>
        <taxon>Streptophyta</taxon>
        <taxon>Embryophyta</taxon>
        <taxon>Tracheophyta</taxon>
        <taxon>Spermatophyta</taxon>
        <taxon>Pinopsida</taxon>
        <taxon>Pinidae</taxon>
        <taxon>Conifers II</taxon>
        <taxon>Cupressales</taxon>
        <taxon>Taxaceae</taxon>
        <taxon>Taxus</taxon>
    </lineage>
</organism>
<sequence length="90" mass="9635">GLMSGSAELREQAAEGLGELIDVTSENALKPFVVPITGPLIRIIGDRFPWQVKSAILSTLGTLISKGGIALKPFLPQLQTTFIKCLQDNT</sequence>
<keyword evidence="3" id="KW-1185">Reference proteome</keyword>
<dbReference type="GO" id="GO:0019887">
    <property type="term" value="F:protein kinase regulator activity"/>
    <property type="evidence" value="ECO:0007669"/>
    <property type="project" value="TreeGrafter"/>
</dbReference>
<dbReference type="Gene3D" id="1.25.10.10">
    <property type="entry name" value="Leucine-rich Repeat Variant"/>
    <property type="match status" value="1"/>
</dbReference>
<evidence type="ECO:0000313" key="3">
    <source>
        <dbReference type="Proteomes" id="UP000824469"/>
    </source>
</evidence>
<comment type="caution">
    <text evidence="2">The sequence shown here is derived from an EMBL/GenBank/DDBJ whole genome shotgun (WGS) entry which is preliminary data.</text>
</comment>
<dbReference type="PANTHER" id="PTHR23346">
    <property type="entry name" value="TRANSLATIONAL ACTIVATOR GCN1-RELATED"/>
    <property type="match status" value="1"/>
</dbReference>
<name>A0AA38C4S3_TAXCH</name>
<evidence type="ECO:0000313" key="2">
    <source>
        <dbReference type="EMBL" id="KAH9290137.1"/>
    </source>
</evidence>
<proteinExistence type="predicted"/>
<keyword evidence="1" id="KW-0677">Repeat</keyword>
<dbReference type="InterPro" id="IPR011989">
    <property type="entry name" value="ARM-like"/>
</dbReference>
<reference evidence="2 3" key="1">
    <citation type="journal article" date="2021" name="Nat. Plants">
        <title>The Taxus genome provides insights into paclitaxel biosynthesis.</title>
        <authorList>
            <person name="Xiong X."/>
            <person name="Gou J."/>
            <person name="Liao Q."/>
            <person name="Li Y."/>
            <person name="Zhou Q."/>
            <person name="Bi G."/>
            <person name="Li C."/>
            <person name="Du R."/>
            <person name="Wang X."/>
            <person name="Sun T."/>
            <person name="Guo L."/>
            <person name="Liang H."/>
            <person name="Lu P."/>
            <person name="Wu Y."/>
            <person name="Zhang Z."/>
            <person name="Ro D.K."/>
            <person name="Shang Y."/>
            <person name="Huang S."/>
            <person name="Yan J."/>
        </authorList>
    </citation>
    <scope>NUCLEOTIDE SEQUENCE [LARGE SCALE GENOMIC DNA]</scope>
    <source>
        <strain evidence="2">Ta-2019</strain>
    </source>
</reference>
<dbReference type="AlphaFoldDB" id="A0AA38C4S3"/>
<protein>
    <submittedName>
        <fullName evidence="2">Uncharacterized protein</fullName>
    </submittedName>
</protein>
<dbReference type="EMBL" id="JAHRHJ020003813">
    <property type="protein sequence ID" value="KAH9290137.1"/>
    <property type="molecule type" value="Genomic_DNA"/>
</dbReference>
<dbReference type="InterPro" id="IPR016024">
    <property type="entry name" value="ARM-type_fold"/>
</dbReference>
<dbReference type="GO" id="GO:0034198">
    <property type="term" value="P:cellular response to amino acid starvation"/>
    <property type="evidence" value="ECO:0007669"/>
    <property type="project" value="TreeGrafter"/>
</dbReference>
<feature type="non-terminal residue" evidence="2">
    <location>
        <position position="1"/>
    </location>
</feature>